<keyword evidence="2" id="KW-0472">Membrane</keyword>
<evidence type="ECO:0000256" key="1">
    <source>
        <dbReference type="SAM" id="MobiDB-lite"/>
    </source>
</evidence>
<sequence length="327" mass="34410">MFGSALIFQFITSALTLLVVLVGFGQLGLSILGGTFLESQPTEAELTTLFTTALQVFGALAVVSFLSALAQMVLQGALVIPVLRAVLNRKTSFADMWRLVRPRVGTLILLSLLYAAAALVAAALFFGILIGMLFAVGGRNGPGGNLASAGLALLLTLPFLAAGIWIGTKVRVAPAAIVVENIGVMAAIKRSWLLTTANWWRTFGITALAAIIASVIGGIISTPVSLFLGFLLPVMNPNPTPEQLLTQTVIAQVISAFIGAMVGAITLAFQSGVMSLIYVDLRMRRDGFDVLLLKEFEEGKDDGGIPGRSAPLTYPPGQYPPAPFNGH</sequence>
<feature type="transmembrane region" description="Helical" evidence="2">
    <location>
        <begin position="146"/>
        <end position="166"/>
    </location>
</feature>
<dbReference type="Proteomes" id="UP000062833">
    <property type="component" value="Chromosome"/>
</dbReference>
<evidence type="ECO:0000313" key="5">
    <source>
        <dbReference type="Proteomes" id="UP000062833"/>
    </source>
</evidence>
<evidence type="ECO:0000259" key="3">
    <source>
        <dbReference type="Pfam" id="PF25231"/>
    </source>
</evidence>
<dbReference type="Pfam" id="PF25231">
    <property type="entry name" value="DUF7847"/>
    <property type="match status" value="1"/>
</dbReference>
<feature type="transmembrane region" description="Helical" evidence="2">
    <location>
        <begin position="199"/>
        <end position="232"/>
    </location>
</feature>
<feature type="transmembrane region" description="Helical" evidence="2">
    <location>
        <begin position="6"/>
        <end position="32"/>
    </location>
</feature>
<accession>A0A0M4QQN6</accession>
<feature type="transmembrane region" description="Helical" evidence="2">
    <location>
        <begin position="107"/>
        <end position="134"/>
    </location>
</feature>
<keyword evidence="5" id="KW-1185">Reference proteome</keyword>
<evidence type="ECO:0000256" key="2">
    <source>
        <dbReference type="SAM" id="Phobius"/>
    </source>
</evidence>
<dbReference type="EMBL" id="CP012677">
    <property type="protein sequence ID" value="ALE94172.1"/>
    <property type="molecule type" value="Genomic_DNA"/>
</dbReference>
<dbReference type="AlphaFoldDB" id="A0A0M4QQN6"/>
<keyword evidence="2" id="KW-0812">Transmembrane</keyword>
<feature type="transmembrane region" description="Helical" evidence="2">
    <location>
        <begin position="69"/>
        <end position="87"/>
    </location>
</feature>
<protein>
    <recommendedName>
        <fullName evidence="3">DUF7847 domain-containing protein</fullName>
    </recommendedName>
</protein>
<gene>
    <name evidence="4" type="ORF">AOC05_10925</name>
</gene>
<reference evidence="5" key="1">
    <citation type="submission" date="2015-09" db="EMBL/GenBank/DDBJ databases">
        <title>Complete genome of Arthrobacter alpinus strain R3.8.</title>
        <authorList>
            <person name="See-Too W.S."/>
            <person name="Chan K.G."/>
        </authorList>
    </citation>
    <scope>NUCLEOTIDE SEQUENCE [LARGE SCALE GENOMIC DNA]</scope>
    <source>
        <strain evidence="5">R3.8</strain>
    </source>
</reference>
<dbReference type="KEGG" id="aaq:AOC05_10925"/>
<feature type="compositionally biased region" description="Pro residues" evidence="1">
    <location>
        <begin position="313"/>
        <end position="327"/>
    </location>
</feature>
<keyword evidence="2" id="KW-1133">Transmembrane helix</keyword>
<dbReference type="PATRIC" id="fig|656366.3.peg.2357"/>
<name>A0A0M4QQN6_9MICC</name>
<proteinExistence type="predicted"/>
<evidence type="ECO:0000313" key="4">
    <source>
        <dbReference type="EMBL" id="ALE94172.1"/>
    </source>
</evidence>
<dbReference type="InterPro" id="IPR057169">
    <property type="entry name" value="DUF7847"/>
</dbReference>
<feature type="domain" description="DUF7847" evidence="3">
    <location>
        <begin position="16"/>
        <end position="269"/>
    </location>
</feature>
<feature type="region of interest" description="Disordered" evidence="1">
    <location>
        <begin position="302"/>
        <end position="327"/>
    </location>
</feature>
<organism evidence="4 5">
    <name type="scientific">Arthrobacter alpinus</name>
    <dbReference type="NCBI Taxonomy" id="656366"/>
    <lineage>
        <taxon>Bacteria</taxon>
        <taxon>Bacillati</taxon>
        <taxon>Actinomycetota</taxon>
        <taxon>Actinomycetes</taxon>
        <taxon>Micrococcales</taxon>
        <taxon>Micrococcaceae</taxon>
        <taxon>Arthrobacter</taxon>
    </lineage>
</organism>
<feature type="transmembrane region" description="Helical" evidence="2">
    <location>
        <begin position="252"/>
        <end position="279"/>
    </location>
</feature>